<gene>
    <name evidence="1" type="ORF">H0H81_001552</name>
</gene>
<dbReference type="EMBL" id="JABCKI010006360">
    <property type="protein sequence ID" value="KAG5634552.1"/>
    <property type="molecule type" value="Genomic_DNA"/>
</dbReference>
<protein>
    <submittedName>
        <fullName evidence="1">Uncharacterized protein</fullName>
    </submittedName>
</protein>
<dbReference type="OrthoDB" id="4499616at2759"/>
<evidence type="ECO:0000313" key="2">
    <source>
        <dbReference type="Proteomes" id="UP000717328"/>
    </source>
</evidence>
<organism evidence="1 2">
    <name type="scientific">Sphagnurus paluster</name>
    <dbReference type="NCBI Taxonomy" id="117069"/>
    <lineage>
        <taxon>Eukaryota</taxon>
        <taxon>Fungi</taxon>
        <taxon>Dikarya</taxon>
        <taxon>Basidiomycota</taxon>
        <taxon>Agaricomycotina</taxon>
        <taxon>Agaricomycetes</taxon>
        <taxon>Agaricomycetidae</taxon>
        <taxon>Agaricales</taxon>
        <taxon>Tricholomatineae</taxon>
        <taxon>Lyophyllaceae</taxon>
        <taxon>Sphagnurus</taxon>
    </lineage>
</organism>
<proteinExistence type="predicted"/>
<keyword evidence="2" id="KW-1185">Reference proteome</keyword>
<dbReference type="Proteomes" id="UP000717328">
    <property type="component" value="Unassembled WGS sequence"/>
</dbReference>
<dbReference type="AlphaFoldDB" id="A0A9P7FSY0"/>
<reference evidence="1" key="2">
    <citation type="submission" date="2021-10" db="EMBL/GenBank/DDBJ databases">
        <title>Phylogenomics reveals ancestral predisposition of the termite-cultivated fungus Termitomyces towards a domesticated lifestyle.</title>
        <authorList>
            <person name="Auxier B."/>
            <person name="Grum-Grzhimaylo A."/>
            <person name="Cardenas M.E."/>
            <person name="Lodge J.D."/>
            <person name="Laessoe T."/>
            <person name="Pedersen O."/>
            <person name="Smith M.E."/>
            <person name="Kuyper T.W."/>
            <person name="Franco-Molano E.A."/>
            <person name="Baroni T.J."/>
            <person name="Aanen D.K."/>
        </authorList>
    </citation>
    <scope>NUCLEOTIDE SEQUENCE</scope>
    <source>
        <strain evidence="1">D49</strain>
    </source>
</reference>
<evidence type="ECO:0000313" key="1">
    <source>
        <dbReference type="EMBL" id="KAG5634552.1"/>
    </source>
</evidence>
<accession>A0A9P7FSY0</accession>
<comment type="caution">
    <text evidence="1">The sequence shown here is derived from an EMBL/GenBank/DDBJ whole genome shotgun (WGS) entry which is preliminary data.</text>
</comment>
<name>A0A9P7FSY0_9AGAR</name>
<reference evidence="1" key="1">
    <citation type="submission" date="2021-02" db="EMBL/GenBank/DDBJ databases">
        <authorList>
            <person name="Nieuwenhuis M."/>
            <person name="Van De Peppel L.J.J."/>
        </authorList>
    </citation>
    <scope>NUCLEOTIDE SEQUENCE</scope>
    <source>
        <strain evidence="1">D49</strain>
    </source>
</reference>
<sequence>MEHNNSPLAPSLTIAQFNNIIAALDTEAKPTYFKPTNSNGPSIDPEAHITGGVADLLISAVDASHSPATYTPELVFEGKRDGGQSFSDIQDQLLGYFKNNYAKNPYTGSQPLIMFAMGARGKQVAFWKWTVKEAGSGTLYRLEFDNDGKFKQEQPTTPWATPTLLSIEHPAQQTIVRIFIKNMLKIEG</sequence>